<keyword evidence="3" id="KW-0677">Repeat</keyword>
<sequence>MGGGSRRVYVGNLPRDIRERELDELFYKYGRILDIHIKGPYAFVTFEDERDAEDAVHGRDGINFAGGRLRVELSNPGRRGANPRDNFSGKHSEFRVLIKGLPRTASWQDVKDFFKDERLDVVFTDVNRDGVGMAEFGNQEDMNFALDKMNGRKLNSHLVRIMAS</sequence>
<dbReference type="RefSeq" id="XP_001742337.1">
    <property type="nucleotide sequence ID" value="XM_001742285.1"/>
</dbReference>
<dbReference type="InterPro" id="IPR050374">
    <property type="entry name" value="RRT5_SRSF_SR"/>
</dbReference>
<comment type="subcellular location">
    <subcellularLocation>
        <location evidence="1">Nucleus</location>
    </subcellularLocation>
</comment>
<dbReference type="AlphaFoldDB" id="A9UQC7"/>
<evidence type="ECO:0000313" key="9">
    <source>
        <dbReference type="Proteomes" id="UP000001357"/>
    </source>
</evidence>
<dbReference type="InterPro" id="IPR000504">
    <property type="entry name" value="RRM_dom"/>
</dbReference>
<dbReference type="PROSITE" id="PS50102">
    <property type="entry name" value="RRM"/>
    <property type="match status" value="2"/>
</dbReference>
<evidence type="ECO:0000256" key="3">
    <source>
        <dbReference type="ARBA" id="ARBA00022737"/>
    </source>
</evidence>
<keyword evidence="4 6" id="KW-0694">RNA-binding</keyword>
<dbReference type="Gene3D" id="3.30.70.330">
    <property type="match status" value="2"/>
</dbReference>
<name>A9UQC7_MONBE</name>
<keyword evidence="5" id="KW-0539">Nucleus</keyword>
<dbReference type="Pfam" id="PF00076">
    <property type="entry name" value="RRM_1"/>
    <property type="match status" value="2"/>
</dbReference>
<feature type="domain" description="RRM" evidence="7">
    <location>
        <begin position="94"/>
        <end position="164"/>
    </location>
</feature>
<evidence type="ECO:0000256" key="5">
    <source>
        <dbReference type="ARBA" id="ARBA00023242"/>
    </source>
</evidence>
<dbReference type="InterPro" id="IPR035979">
    <property type="entry name" value="RBD_domain_sf"/>
</dbReference>
<dbReference type="GO" id="GO:0000381">
    <property type="term" value="P:regulation of alternative mRNA splicing, via spliceosome"/>
    <property type="evidence" value="ECO:0000318"/>
    <property type="project" value="GO_Central"/>
</dbReference>
<protein>
    <recommendedName>
        <fullName evidence="7">RRM domain-containing protein</fullName>
    </recommendedName>
</protein>
<dbReference type="CDD" id="cd12339">
    <property type="entry name" value="RRM2_SRSF1_4_like"/>
    <property type="match status" value="1"/>
</dbReference>
<dbReference type="GO" id="GO:0003729">
    <property type="term" value="F:mRNA binding"/>
    <property type="evidence" value="ECO:0000318"/>
    <property type="project" value="GO_Central"/>
</dbReference>
<keyword evidence="9" id="KW-1185">Reference proteome</keyword>
<organism evidence="8 9">
    <name type="scientific">Monosiga brevicollis</name>
    <name type="common">Choanoflagellate</name>
    <dbReference type="NCBI Taxonomy" id="81824"/>
    <lineage>
        <taxon>Eukaryota</taxon>
        <taxon>Choanoflagellata</taxon>
        <taxon>Craspedida</taxon>
        <taxon>Salpingoecidae</taxon>
        <taxon>Monosiga</taxon>
    </lineage>
</organism>
<dbReference type="SUPFAM" id="SSF54928">
    <property type="entry name" value="RNA-binding domain, RBD"/>
    <property type="match status" value="1"/>
</dbReference>
<dbReference type="GeneID" id="5887824"/>
<dbReference type="PANTHER" id="PTHR23003:SF62">
    <property type="entry name" value="SERINE_ARGININE (SR)-TYPE SHUTTLING MRNA BINDING PROTEIN NPL3"/>
    <property type="match status" value="1"/>
</dbReference>
<dbReference type="Proteomes" id="UP000001357">
    <property type="component" value="Unassembled WGS sequence"/>
</dbReference>
<dbReference type="OMA" id="LTCERKI"/>
<dbReference type="FunCoup" id="A9UQC7">
    <property type="interactions" value="1845"/>
</dbReference>
<dbReference type="STRING" id="81824.A9UQC7"/>
<evidence type="ECO:0000256" key="6">
    <source>
        <dbReference type="PROSITE-ProRule" id="PRU00176"/>
    </source>
</evidence>
<evidence type="ECO:0000256" key="2">
    <source>
        <dbReference type="ARBA" id="ARBA00022664"/>
    </source>
</evidence>
<accession>A9UQC7</accession>
<gene>
    <name evidence="8" type="ORF">MONBRDRAFT_13665</name>
</gene>
<proteinExistence type="predicted"/>
<dbReference type="SMART" id="SM00360">
    <property type="entry name" value="RRM"/>
    <property type="match status" value="2"/>
</dbReference>
<reference evidence="8 9" key="1">
    <citation type="journal article" date="2008" name="Nature">
        <title>The genome of the choanoflagellate Monosiga brevicollis and the origin of metazoans.</title>
        <authorList>
            <consortium name="JGI Sequencing"/>
            <person name="King N."/>
            <person name="Westbrook M.J."/>
            <person name="Young S.L."/>
            <person name="Kuo A."/>
            <person name="Abedin M."/>
            <person name="Chapman J."/>
            <person name="Fairclough S."/>
            <person name="Hellsten U."/>
            <person name="Isogai Y."/>
            <person name="Letunic I."/>
            <person name="Marr M."/>
            <person name="Pincus D."/>
            <person name="Putnam N."/>
            <person name="Rokas A."/>
            <person name="Wright K.J."/>
            <person name="Zuzow R."/>
            <person name="Dirks W."/>
            <person name="Good M."/>
            <person name="Goodstein D."/>
            <person name="Lemons D."/>
            <person name="Li W."/>
            <person name="Lyons J.B."/>
            <person name="Morris A."/>
            <person name="Nichols S."/>
            <person name="Richter D.J."/>
            <person name="Salamov A."/>
            <person name="Bork P."/>
            <person name="Lim W.A."/>
            <person name="Manning G."/>
            <person name="Miller W.T."/>
            <person name="McGinnis W."/>
            <person name="Shapiro H."/>
            <person name="Tjian R."/>
            <person name="Grigoriev I.V."/>
            <person name="Rokhsar D."/>
        </authorList>
    </citation>
    <scope>NUCLEOTIDE SEQUENCE [LARGE SCALE GENOMIC DNA]</scope>
    <source>
        <strain evidence="9">MX1 / ATCC 50154</strain>
    </source>
</reference>
<dbReference type="GO" id="GO:0016607">
    <property type="term" value="C:nuclear speck"/>
    <property type="evidence" value="ECO:0000318"/>
    <property type="project" value="GO_Central"/>
</dbReference>
<dbReference type="KEGG" id="mbr:MONBRDRAFT_13665"/>
<dbReference type="InParanoid" id="A9UQC7"/>
<dbReference type="GO" id="GO:0006397">
    <property type="term" value="P:mRNA processing"/>
    <property type="evidence" value="ECO:0007669"/>
    <property type="project" value="UniProtKB-KW"/>
</dbReference>
<feature type="domain" description="RRM" evidence="7">
    <location>
        <begin position="6"/>
        <end position="76"/>
    </location>
</feature>
<evidence type="ECO:0000256" key="1">
    <source>
        <dbReference type="ARBA" id="ARBA00004123"/>
    </source>
</evidence>
<dbReference type="eggNOG" id="KOG0105">
    <property type="taxonomic scope" value="Eukaryota"/>
</dbReference>
<evidence type="ECO:0000256" key="4">
    <source>
        <dbReference type="ARBA" id="ARBA00022884"/>
    </source>
</evidence>
<dbReference type="InterPro" id="IPR012677">
    <property type="entry name" value="Nucleotide-bd_a/b_plait_sf"/>
</dbReference>
<keyword evidence="2" id="KW-0507">mRNA processing</keyword>
<evidence type="ECO:0000259" key="7">
    <source>
        <dbReference type="PROSITE" id="PS50102"/>
    </source>
</evidence>
<dbReference type="EMBL" id="CH991543">
    <property type="protein sequence ID" value="EDQ92575.1"/>
    <property type="molecule type" value="Genomic_DNA"/>
</dbReference>
<evidence type="ECO:0000313" key="8">
    <source>
        <dbReference type="EMBL" id="EDQ92575.1"/>
    </source>
</evidence>
<dbReference type="PANTHER" id="PTHR23003">
    <property type="entry name" value="RNA RECOGNITION MOTIF RRM DOMAIN CONTAINING PROTEIN"/>
    <property type="match status" value="1"/>
</dbReference>